<dbReference type="InterPro" id="IPR044136">
    <property type="entry name" value="Lys-tRNA-ligase_II_N"/>
</dbReference>
<dbReference type="CDD" id="cd00775">
    <property type="entry name" value="LysRS_core"/>
    <property type="match status" value="1"/>
</dbReference>
<proteinExistence type="inferred from homology"/>
<feature type="binding site" evidence="6">
    <location>
        <position position="420"/>
    </location>
    <ligand>
        <name>Mg(2+)</name>
        <dbReference type="ChEBI" id="CHEBI:18420"/>
        <label>1</label>
    </ligand>
</feature>
<dbReference type="Proteomes" id="UP001277761">
    <property type="component" value="Unassembled WGS sequence"/>
</dbReference>
<gene>
    <name evidence="6 10" type="primary">lysS</name>
    <name evidence="10" type="ORF">SK069_15775</name>
</gene>
<organism evidence="10 11">
    <name type="scientific">Patulibacter brassicae</name>
    <dbReference type="NCBI Taxonomy" id="1705717"/>
    <lineage>
        <taxon>Bacteria</taxon>
        <taxon>Bacillati</taxon>
        <taxon>Actinomycetota</taxon>
        <taxon>Thermoleophilia</taxon>
        <taxon>Solirubrobacterales</taxon>
        <taxon>Patulibacteraceae</taxon>
        <taxon>Patulibacter</taxon>
    </lineage>
</organism>
<dbReference type="CDD" id="cd04322">
    <property type="entry name" value="LysRS_N"/>
    <property type="match status" value="1"/>
</dbReference>
<dbReference type="InterPro" id="IPR002313">
    <property type="entry name" value="Lys-tRNA-ligase_II"/>
</dbReference>
<keyword evidence="6 7" id="KW-0460">Magnesium</keyword>
<keyword evidence="2 6" id="KW-0547">Nucleotide-binding</keyword>
<dbReference type="PANTHER" id="PTHR42918">
    <property type="entry name" value="LYSYL-TRNA SYNTHETASE"/>
    <property type="match status" value="1"/>
</dbReference>
<accession>A0ABU4VMJ9</accession>
<dbReference type="EMBL" id="JAXAVX010000010">
    <property type="protein sequence ID" value="MDX8153058.1"/>
    <property type="molecule type" value="Genomic_DNA"/>
</dbReference>
<dbReference type="InterPro" id="IPR004364">
    <property type="entry name" value="Aa-tRNA-synt_II"/>
</dbReference>
<dbReference type="PANTHER" id="PTHR42918:SF6">
    <property type="entry name" value="ELONGATION FACTOR P--(R)-BETA-LYSINE LIGASE"/>
    <property type="match status" value="1"/>
</dbReference>
<dbReference type="InterPro" id="IPR004365">
    <property type="entry name" value="NA-bd_OB_tRNA"/>
</dbReference>
<comment type="subunit">
    <text evidence="6">Homodimer.</text>
</comment>
<dbReference type="InterPro" id="IPR012340">
    <property type="entry name" value="NA-bd_OB-fold"/>
</dbReference>
<comment type="caution">
    <text evidence="10">The sequence shown here is derived from an EMBL/GenBank/DDBJ whole genome shotgun (WGS) entry which is preliminary data.</text>
</comment>
<dbReference type="InterPro" id="IPR018149">
    <property type="entry name" value="Lys-tRNA-synth_II_C"/>
</dbReference>
<evidence type="ECO:0000256" key="4">
    <source>
        <dbReference type="ARBA" id="ARBA00023146"/>
    </source>
</evidence>
<evidence type="ECO:0000256" key="5">
    <source>
        <dbReference type="ARBA" id="ARBA00048573"/>
    </source>
</evidence>
<dbReference type="GO" id="GO:0004824">
    <property type="term" value="F:lysine-tRNA ligase activity"/>
    <property type="evidence" value="ECO:0007669"/>
    <property type="project" value="UniProtKB-EC"/>
</dbReference>
<comment type="subcellular location">
    <subcellularLocation>
        <location evidence="6">Cytoplasm</location>
    </subcellularLocation>
</comment>
<sequence>MSDAETAPPGAPDAGDDGTDLLAVRRGKLDRLRAEGIEPFPHDFDGVEAIAAVRERHAGLEAGAETDVRHRIAGRLHARRGQGKMAFLDLDDRGGRLQLQAKLDVLGPERMSRLLEAVDLGDVLGVDGVAFVSRRGELSLRIEDFTVLAKALRPPPDKHHGLQDTELRQRRRELDLLGNEETREAFITRSRIVSEIRRYLDGEGFLEVETPVLQPLYGGALARPFVTHHNALDRDFYLRIATELYLKRLIVGGLERVYEIGKNFRNEGISHKHNPEFTMLEWYEAYADVEDAANRLEACVQHVARAIGVDDPEDPDAIRWTEPWKRQTLAGAIEEATGIDVLAHRDAASLAQVIRDSDATDLDPDGRTWPQLVDDLLSKHVEPFLQQPTMLFDYPVELSPFAKAKRTADGVDTGLVERFEAFACGMEIANAFSELNDPDEQRRRFEEQARLELEGDDEAQPYDEAFVEALEQGMPPTGGLGLGIDRLVICMTGRRTIREVVLFPAMRD</sequence>
<keyword evidence="6" id="KW-0648">Protein biosynthesis</keyword>
<keyword evidence="6 7" id="KW-0479">Metal-binding</keyword>
<evidence type="ECO:0000313" key="10">
    <source>
        <dbReference type="EMBL" id="MDX8153058.1"/>
    </source>
</evidence>
<comment type="catalytic activity">
    <reaction evidence="5 6 7">
        <text>tRNA(Lys) + L-lysine + ATP = L-lysyl-tRNA(Lys) + AMP + diphosphate</text>
        <dbReference type="Rhea" id="RHEA:20792"/>
        <dbReference type="Rhea" id="RHEA-COMP:9696"/>
        <dbReference type="Rhea" id="RHEA-COMP:9697"/>
        <dbReference type="ChEBI" id="CHEBI:30616"/>
        <dbReference type="ChEBI" id="CHEBI:32551"/>
        <dbReference type="ChEBI" id="CHEBI:33019"/>
        <dbReference type="ChEBI" id="CHEBI:78442"/>
        <dbReference type="ChEBI" id="CHEBI:78529"/>
        <dbReference type="ChEBI" id="CHEBI:456215"/>
        <dbReference type="EC" id="6.1.1.6"/>
    </reaction>
</comment>
<name>A0ABU4VMJ9_9ACTN</name>
<dbReference type="NCBIfam" id="NF001756">
    <property type="entry name" value="PRK00484.1"/>
    <property type="match status" value="1"/>
</dbReference>
<comment type="cofactor">
    <cofactor evidence="6 7">
        <name>Mg(2+)</name>
        <dbReference type="ChEBI" id="CHEBI:18420"/>
    </cofactor>
    <text evidence="6 7">Binds 3 Mg(2+) ions per subunit.</text>
</comment>
<dbReference type="PROSITE" id="PS50862">
    <property type="entry name" value="AA_TRNA_LIGASE_II"/>
    <property type="match status" value="1"/>
</dbReference>
<dbReference type="SUPFAM" id="SSF50249">
    <property type="entry name" value="Nucleic acid-binding proteins"/>
    <property type="match status" value="1"/>
</dbReference>
<evidence type="ECO:0000313" key="11">
    <source>
        <dbReference type="Proteomes" id="UP001277761"/>
    </source>
</evidence>
<protein>
    <recommendedName>
        <fullName evidence="6">Lysine--tRNA ligase</fullName>
        <ecNumber evidence="6">6.1.1.6</ecNumber>
    </recommendedName>
    <alternativeName>
        <fullName evidence="6">Lysyl-tRNA synthetase</fullName>
        <shortName evidence="6">LysRS</shortName>
    </alternativeName>
</protein>
<keyword evidence="3 6" id="KW-0067">ATP-binding</keyword>
<evidence type="ECO:0000256" key="1">
    <source>
        <dbReference type="ARBA" id="ARBA00022598"/>
    </source>
</evidence>
<dbReference type="NCBIfam" id="TIGR00499">
    <property type="entry name" value="lysS_bact"/>
    <property type="match status" value="1"/>
</dbReference>
<dbReference type="HAMAP" id="MF_00252">
    <property type="entry name" value="Lys_tRNA_synth_class2"/>
    <property type="match status" value="1"/>
</dbReference>
<dbReference type="InterPro" id="IPR045864">
    <property type="entry name" value="aa-tRNA-synth_II/BPL/LPL"/>
</dbReference>
<dbReference type="InterPro" id="IPR006195">
    <property type="entry name" value="aa-tRNA-synth_II"/>
</dbReference>
<evidence type="ECO:0000256" key="3">
    <source>
        <dbReference type="ARBA" id="ARBA00022840"/>
    </source>
</evidence>
<evidence type="ECO:0000256" key="6">
    <source>
        <dbReference type="HAMAP-Rule" id="MF_00252"/>
    </source>
</evidence>
<dbReference type="RefSeq" id="WP_319955210.1">
    <property type="nucleotide sequence ID" value="NZ_JAXAVX010000010.1"/>
</dbReference>
<dbReference type="PRINTS" id="PR00982">
    <property type="entry name" value="TRNASYNTHLYS"/>
</dbReference>
<keyword evidence="1 6" id="KW-0436">Ligase</keyword>
<dbReference type="SUPFAM" id="SSF55681">
    <property type="entry name" value="Class II aaRS and biotin synthetases"/>
    <property type="match status" value="1"/>
</dbReference>
<dbReference type="Gene3D" id="2.40.50.140">
    <property type="entry name" value="Nucleic acid-binding proteins"/>
    <property type="match status" value="1"/>
</dbReference>
<evidence type="ECO:0000256" key="2">
    <source>
        <dbReference type="ARBA" id="ARBA00022741"/>
    </source>
</evidence>
<keyword evidence="11" id="KW-1185">Reference proteome</keyword>
<evidence type="ECO:0000256" key="7">
    <source>
        <dbReference type="RuleBase" id="RU000336"/>
    </source>
</evidence>
<feature type="binding site" evidence="6">
    <location>
        <position position="427"/>
    </location>
    <ligand>
        <name>Mg(2+)</name>
        <dbReference type="ChEBI" id="CHEBI:18420"/>
        <label>1</label>
    </ligand>
</feature>
<dbReference type="Pfam" id="PF01336">
    <property type="entry name" value="tRNA_anti-codon"/>
    <property type="match status" value="1"/>
</dbReference>
<evidence type="ECO:0000259" key="9">
    <source>
        <dbReference type="PROSITE" id="PS50862"/>
    </source>
</evidence>
<feature type="binding site" evidence="6">
    <location>
        <position position="427"/>
    </location>
    <ligand>
        <name>Mg(2+)</name>
        <dbReference type="ChEBI" id="CHEBI:18420"/>
        <label>2</label>
    </ligand>
</feature>
<dbReference type="Gene3D" id="3.30.930.10">
    <property type="entry name" value="Bira Bifunctional Protein, Domain 2"/>
    <property type="match status" value="1"/>
</dbReference>
<keyword evidence="6" id="KW-0963">Cytoplasm</keyword>
<dbReference type="Pfam" id="PF00152">
    <property type="entry name" value="tRNA-synt_2"/>
    <property type="match status" value="1"/>
</dbReference>
<comment type="similarity">
    <text evidence="6">Belongs to the class-II aminoacyl-tRNA synthetase family.</text>
</comment>
<reference evidence="10 11" key="1">
    <citation type="submission" date="2023-11" db="EMBL/GenBank/DDBJ databases">
        <authorList>
            <person name="Xu M."/>
            <person name="Jiang T."/>
        </authorList>
    </citation>
    <scope>NUCLEOTIDE SEQUENCE [LARGE SCALE GENOMIC DNA]</scope>
    <source>
        <strain evidence="10 11">SD</strain>
    </source>
</reference>
<feature type="region of interest" description="Disordered" evidence="8">
    <location>
        <begin position="1"/>
        <end position="20"/>
    </location>
</feature>
<keyword evidence="4 6" id="KW-0030">Aminoacyl-tRNA synthetase</keyword>
<dbReference type="EC" id="6.1.1.6" evidence="6"/>
<feature type="domain" description="Aminoacyl-transfer RNA synthetases class-II family profile" evidence="9">
    <location>
        <begin position="189"/>
        <end position="504"/>
    </location>
</feature>
<evidence type="ECO:0000256" key="8">
    <source>
        <dbReference type="SAM" id="MobiDB-lite"/>
    </source>
</evidence>